<dbReference type="Proteomes" id="UP000436468">
    <property type="component" value="Unassembled WGS sequence"/>
</dbReference>
<dbReference type="RefSeq" id="WP_016846762.1">
    <property type="nucleotide sequence ID" value="NZ_CP121667.1"/>
</dbReference>
<gene>
    <name evidence="1" type="primary">flaF</name>
    <name evidence="1" type="ORF">GPL21_11075</name>
</gene>
<proteinExistence type="predicted"/>
<keyword evidence="1" id="KW-0969">Cilium</keyword>
<dbReference type="EMBL" id="WQNF01000006">
    <property type="protein sequence ID" value="MVT65647.1"/>
    <property type="molecule type" value="Genomic_DNA"/>
</dbReference>
<dbReference type="NCBIfam" id="NF009435">
    <property type="entry name" value="PRK12794.1"/>
    <property type="match status" value="1"/>
</dbReference>
<comment type="caution">
    <text evidence="1">The sequence shown here is derived from an EMBL/GenBank/DDBJ whole genome shotgun (WGS) entry which is preliminary data.</text>
</comment>
<dbReference type="AlphaFoldDB" id="A0A0R3DGF3"/>
<sequence>MSNAAQAYARTSTTTASPREIEAQALLKAARQLQEVQTNWNGPDKALDHALLFNRRLWSIFLSAAQGDDNPQPLEIRQNIANIGVFVMKQTVDIQMNPDPAKLKSLIDINCNIAAGLSGRG</sequence>
<organism evidence="1 2">
    <name type="scientific">Bradyrhizobium pachyrhizi</name>
    <dbReference type="NCBI Taxonomy" id="280333"/>
    <lineage>
        <taxon>Bacteria</taxon>
        <taxon>Pseudomonadati</taxon>
        <taxon>Pseudomonadota</taxon>
        <taxon>Alphaproteobacteria</taxon>
        <taxon>Hyphomicrobiales</taxon>
        <taxon>Nitrobacteraceae</taxon>
        <taxon>Bradyrhizobium</taxon>
    </lineage>
</organism>
<keyword evidence="1" id="KW-0966">Cell projection</keyword>
<name>A0A0R3DGF3_9BRAD</name>
<accession>A0A0R3DGF3</accession>
<keyword evidence="1" id="KW-0282">Flagellum</keyword>
<dbReference type="InterPro" id="IPR010845">
    <property type="entry name" value="FlaF"/>
</dbReference>
<keyword evidence="2" id="KW-1185">Reference proteome</keyword>
<evidence type="ECO:0000313" key="1">
    <source>
        <dbReference type="EMBL" id="MVT65647.1"/>
    </source>
</evidence>
<dbReference type="Pfam" id="PF07309">
    <property type="entry name" value="FlaF"/>
    <property type="match status" value="1"/>
</dbReference>
<evidence type="ECO:0000313" key="2">
    <source>
        <dbReference type="Proteomes" id="UP000436468"/>
    </source>
</evidence>
<protein>
    <submittedName>
        <fullName evidence="1">Flagellar biosynthesis regulator FlaF</fullName>
    </submittedName>
</protein>
<reference evidence="1 2" key="1">
    <citation type="submission" date="2019-12" db="EMBL/GenBank/DDBJ databases">
        <title>Draft genome sequences Bradyrhizobium cajani AMBPC1010, Bradyrhizobium pachyrhizi AMBPC1040 and Bradyrhizobium yuanmingense ALSPC3051, three plant growth promoting strains isolated from nodules of Cajanus cajan L. in Dominican Republic.</title>
        <authorList>
            <person name="Flores-Felix J.D."/>
            <person name="Araujo J."/>
            <person name="Diaz-Alcantara C."/>
            <person name="Gonzalez-Andres F."/>
            <person name="Velazquez E."/>
        </authorList>
    </citation>
    <scope>NUCLEOTIDE SEQUENCE [LARGE SCALE GENOMIC DNA]</scope>
    <source>
        <strain evidence="1 2">1040</strain>
    </source>
</reference>
<dbReference type="GO" id="GO:0044781">
    <property type="term" value="P:bacterial-type flagellum organization"/>
    <property type="evidence" value="ECO:0007669"/>
    <property type="project" value="InterPro"/>
</dbReference>
<dbReference type="GeneID" id="92953423"/>